<keyword evidence="4 5" id="KW-0173">Coenzyme A biosynthesis</keyword>
<dbReference type="CDD" id="cd02022">
    <property type="entry name" value="DPCK"/>
    <property type="match status" value="1"/>
</dbReference>
<name>A0A023BQX6_9FLAO</name>
<comment type="caution">
    <text evidence="7">The sequence shown here is derived from an EMBL/GenBank/DDBJ whole genome shotgun (WGS) entry which is preliminary data.</text>
</comment>
<dbReference type="RefSeq" id="WP_034245457.1">
    <property type="nucleotide sequence ID" value="NZ_AQRA01000009.1"/>
</dbReference>
<dbReference type="eggNOG" id="COG0237">
    <property type="taxonomic scope" value="Bacteria"/>
</dbReference>
<reference evidence="7 8" key="1">
    <citation type="submission" date="2014-04" db="EMBL/GenBank/DDBJ databases">
        <title>Aquimarina sp. 22II-S11-z7 Genome Sequencing.</title>
        <authorList>
            <person name="Lai Q."/>
        </authorList>
    </citation>
    <scope>NUCLEOTIDE SEQUENCE [LARGE SCALE GENOMIC DNA]</scope>
    <source>
        <strain evidence="7 8">22II-S11-z7</strain>
    </source>
</reference>
<dbReference type="Pfam" id="PF01121">
    <property type="entry name" value="CoaE"/>
    <property type="match status" value="1"/>
</dbReference>
<comment type="function">
    <text evidence="5">Catalyzes the phosphorylation of the 3'-hydroxyl group of dephosphocoenzyme A to form coenzyme A.</text>
</comment>
<dbReference type="Gene3D" id="3.40.50.300">
    <property type="entry name" value="P-loop containing nucleotide triphosphate hydrolases"/>
    <property type="match status" value="1"/>
</dbReference>
<keyword evidence="3 5" id="KW-0067">ATP-binding</keyword>
<evidence type="ECO:0000256" key="3">
    <source>
        <dbReference type="ARBA" id="ARBA00022840"/>
    </source>
</evidence>
<keyword evidence="5" id="KW-0808">Transferase</keyword>
<evidence type="ECO:0000256" key="6">
    <source>
        <dbReference type="NCBIfam" id="TIGR00152"/>
    </source>
</evidence>
<dbReference type="Proteomes" id="UP000023541">
    <property type="component" value="Unassembled WGS sequence"/>
</dbReference>
<keyword evidence="5" id="KW-0963">Cytoplasm</keyword>
<dbReference type="SUPFAM" id="SSF52540">
    <property type="entry name" value="P-loop containing nucleoside triphosphate hydrolases"/>
    <property type="match status" value="1"/>
</dbReference>
<organism evidence="7 8">
    <name type="scientific">Aquimarina atlantica</name>
    <dbReference type="NCBI Taxonomy" id="1317122"/>
    <lineage>
        <taxon>Bacteria</taxon>
        <taxon>Pseudomonadati</taxon>
        <taxon>Bacteroidota</taxon>
        <taxon>Flavobacteriia</taxon>
        <taxon>Flavobacteriales</taxon>
        <taxon>Flavobacteriaceae</taxon>
        <taxon>Aquimarina</taxon>
    </lineage>
</organism>
<dbReference type="AlphaFoldDB" id="A0A023BQX6"/>
<dbReference type="STRING" id="1317122.ATO12_24350"/>
<protein>
    <recommendedName>
        <fullName evidence="5 6">Dephospho-CoA kinase</fullName>
        <ecNumber evidence="5 6">2.7.1.24</ecNumber>
    </recommendedName>
    <alternativeName>
        <fullName evidence="5">Dephosphocoenzyme A kinase</fullName>
    </alternativeName>
</protein>
<dbReference type="PANTHER" id="PTHR10695">
    <property type="entry name" value="DEPHOSPHO-COA KINASE-RELATED"/>
    <property type="match status" value="1"/>
</dbReference>
<evidence type="ECO:0000256" key="4">
    <source>
        <dbReference type="ARBA" id="ARBA00022993"/>
    </source>
</evidence>
<comment type="pathway">
    <text evidence="5">Cofactor biosynthesis; coenzyme A biosynthesis; CoA from (R)-pantothenate: step 5/5.</text>
</comment>
<dbReference type="GO" id="GO:0004140">
    <property type="term" value="F:dephospho-CoA kinase activity"/>
    <property type="evidence" value="ECO:0007669"/>
    <property type="project" value="UniProtKB-UniRule"/>
</dbReference>
<comment type="similarity">
    <text evidence="1 5">Belongs to the CoaE family.</text>
</comment>
<dbReference type="PROSITE" id="PS51219">
    <property type="entry name" value="DPCK"/>
    <property type="match status" value="1"/>
</dbReference>
<keyword evidence="5 7" id="KW-0418">Kinase</keyword>
<accession>A0A023BQX6</accession>
<evidence type="ECO:0000256" key="1">
    <source>
        <dbReference type="ARBA" id="ARBA00009018"/>
    </source>
</evidence>
<dbReference type="EC" id="2.7.1.24" evidence="5 6"/>
<dbReference type="GO" id="GO:0005524">
    <property type="term" value="F:ATP binding"/>
    <property type="evidence" value="ECO:0007669"/>
    <property type="project" value="UniProtKB-UniRule"/>
</dbReference>
<comment type="subcellular location">
    <subcellularLocation>
        <location evidence="5">Cytoplasm</location>
    </subcellularLocation>
</comment>
<dbReference type="GO" id="GO:0015937">
    <property type="term" value="P:coenzyme A biosynthetic process"/>
    <property type="evidence" value="ECO:0007669"/>
    <property type="project" value="UniProtKB-UniRule"/>
</dbReference>
<dbReference type="UniPathway" id="UPA00241">
    <property type="reaction ID" value="UER00356"/>
</dbReference>
<dbReference type="InterPro" id="IPR027417">
    <property type="entry name" value="P-loop_NTPase"/>
</dbReference>
<dbReference type="HAMAP" id="MF_00376">
    <property type="entry name" value="Dephospho_CoA_kinase"/>
    <property type="match status" value="1"/>
</dbReference>
<evidence type="ECO:0000313" key="8">
    <source>
        <dbReference type="Proteomes" id="UP000023541"/>
    </source>
</evidence>
<evidence type="ECO:0000313" key="7">
    <source>
        <dbReference type="EMBL" id="EZH72073.1"/>
    </source>
</evidence>
<dbReference type="PANTHER" id="PTHR10695:SF46">
    <property type="entry name" value="BIFUNCTIONAL COENZYME A SYNTHASE-RELATED"/>
    <property type="match status" value="1"/>
</dbReference>
<keyword evidence="8" id="KW-1185">Reference proteome</keyword>
<proteinExistence type="inferred from homology"/>
<sequence>MKVVGLTGGIGSGKSTVAKMFEQLGVAVYIADIEAKRLMNEDELVKKQIIALLGNDSYINEELNRSYIANVVFNDSSKLLQLNAIVHPAVANHFDCWKSKQKGNYVVKEAAILFENEGHKQCDYTILVSAPIETRIERVLKRDKTTREDILSRMNNQWEDARKIPLADFIIYNENIKDTENQVHIIHKEISS</sequence>
<keyword evidence="2 5" id="KW-0547">Nucleotide-binding</keyword>
<dbReference type="InterPro" id="IPR001977">
    <property type="entry name" value="Depp_CoAkinase"/>
</dbReference>
<feature type="binding site" evidence="5">
    <location>
        <begin position="11"/>
        <end position="16"/>
    </location>
    <ligand>
        <name>ATP</name>
        <dbReference type="ChEBI" id="CHEBI:30616"/>
    </ligand>
</feature>
<comment type="catalytic activity">
    <reaction evidence="5">
        <text>3'-dephospho-CoA + ATP = ADP + CoA + H(+)</text>
        <dbReference type="Rhea" id="RHEA:18245"/>
        <dbReference type="ChEBI" id="CHEBI:15378"/>
        <dbReference type="ChEBI" id="CHEBI:30616"/>
        <dbReference type="ChEBI" id="CHEBI:57287"/>
        <dbReference type="ChEBI" id="CHEBI:57328"/>
        <dbReference type="ChEBI" id="CHEBI:456216"/>
        <dbReference type="EC" id="2.7.1.24"/>
    </reaction>
</comment>
<dbReference type="GO" id="GO:0005737">
    <property type="term" value="C:cytoplasm"/>
    <property type="evidence" value="ECO:0007669"/>
    <property type="project" value="UniProtKB-SubCell"/>
</dbReference>
<dbReference type="OrthoDB" id="9812943at2"/>
<evidence type="ECO:0000256" key="5">
    <source>
        <dbReference type="HAMAP-Rule" id="MF_00376"/>
    </source>
</evidence>
<dbReference type="EMBL" id="AQRA01000009">
    <property type="protein sequence ID" value="EZH72073.1"/>
    <property type="molecule type" value="Genomic_DNA"/>
</dbReference>
<evidence type="ECO:0000256" key="2">
    <source>
        <dbReference type="ARBA" id="ARBA00022741"/>
    </source>
</evidence>
<gene>
    <name evidence="5" type="primary">coaE</name>
    <name evidence="7" type="ORF">ATO12_24350</name>
</gene>
<dbReference type="NCBIfam" id="TIGR00152">
    <property type="entry name" value="dephospho-CoA kinase"/>
    <property type="match status" value="1"/>
</dbReference>